<name>A0A9X2C0E8_9PROT</name>
<proteinExistence type="predicted"/>
<reference evidence="1" key="1">
    <citation type="submission" date="2022-04" db="EMBL/GenBank/DDBJ databases">
        <title>Roseomonas acroporae sp. nov., isolated from coral Acropora digitifera.</title>
        <authorList>
            <person name="Sun H."/>
        </authorList>
    </citation>
    <scope>NUCLEOTIDE SEQUENCE</scope>
    <source>
        <strain evidence="1">NAR14</strain>
    </source>
</reference>
<accession>A0A9X2C0E8</accession>
<organism evidence="1 2">
    <name type="scientific">Roseomonas acroporae</name>
    <dbReference type="NCBI Taxonomy" id="2937791"/>
    <lineage>
        <taxon>Bacteria</taxon>
        <taxon>Pseudomonadati</taxon>
        <taxon>Pseudomonadota</taxon>
        <taxon>Alphaproteobacteria</taxon>
        <taxon>Acetobacterales</taxon>
        <taxon>Roseomonadaceae</taxon>
        <taxon>Roseomonas</taxon>
    </lineage>
</organism>
<sequence>MQQIVLDARVEEISTELARRGIGATARVHVVVEVLDAGDLPMAVIAQQGRALDWLADEPELYTDADLVERAG</sequence>
<evidence type="ECO:0000313" key="1">
    <source>
        <dbReference type="EMBL" id="MCK8788055.1"/>
    </source>
</evidence>
<protein>
    <submittedName>
        <fullName evidence="1">Uncharacterized protein</fullName>
    </submittedName>
</protein>
<comment type="caution">
    <text evidence="1">The sequence shown here is derived from an EMBL/GenBank/DDBJ whole genome shotgun (WGS) entry which is preliminary data.</text>
</comment>
<gene>
    <name evidence="1" type="ORF">M0638_27240</name>
</gene>
<dbReference type="RefSeq" id="WP_248670097.1">
    <property type="nucleotide sequence ID" value="NZ_JALPRX010000172.1"/>
</dbReference>
<dbReference type="Proteomes" id="UP001139516">
    <property type="component" value="Unassembled WGS sequence"/>
</dbReference>
<keyword evidence="2" id="KW-1185">Reference proteome</keyword>
<dbReference type="AlphaFoldDB" id="A0A9X2C0E8"/>
<evidence type="ECO:0000313" key="2">
    <source>
        <dbReference type="Proteomes" id="UP001139516"/>
    </source>
</evidence>
<dbReference type="EMBL" id="JALPRX010000172">
    <property type="protein sequence ID" value="MCK8788055.1"/>
    <property type="molecule type" value="Genomic_DNA"/>
</dbReference>